<dbReference type="Gene3D" id="2.170.15.10">
    <property type="entry name" value="Proaerolysin, chain A, domain 3"/>
    <property type="match status" value="1"/>
</dbReference>
<feature type="signal peptide" evidence="1">
    <location>
        <begin position="1"/>
        <end position="19"/>
    </location>
</feature>
<feature type="chain" id="PRO_5013265287" evidence="1">
    <location>
        <begin position="20"/>
        <end position="265"/>
    </location>
</feature>
<evidence type="ECO:0000256" key="1">
    <source>
        <dbReference type="SAM" id="SignalP"/>
    </source>
</evidence>
<comment type="caution">
    <text evidence="2">The sequence shown here is derived from an EMBL/GenBank/DDBJ whole genome shotgun (WGS) entry which is preliminary data.</text>
</comment>
<protein>
    <submittedName>
        <fullName evidence="2">Uncharacterized protein</fullName>
    </submittedName>
</protein>
<gene>
    <name evidence="2" type="ORF">CDD81_3685</name>
</gene>
<dbReference type="EMBL" id="NJET01000234">
    <property type="protein sequence ID" value="PHH59154.1"/>
    <property type="molecule type" value="Genomic_DNA"/>
</dbReference>
<sequence length="265" mass="29394">MHLIPTVASLAALVAECIAAETPISESELSKMISNLNIATETVDLNNPPYKHGEAHGEPTCFANWFQCTHTVFFNREVMSGGPYSTNVTPIFSQDALLFNDNDQPSTIKSTQSTAKLESSTKGWQISARISPNVNGFNADINAQYKDETTKSTTVTKAVEYASTCPPRKTCRIQTVTFKAQLVGFCADDPYLLCTSTPDFKPEHEMSICTVDESWVNSCSQYQEYARKTEELCKNRKDPRKYCEVEVPLRDDKGEPLSAVVITHA</sequence>
<evidence type="ECO:0000313" key="3">
    <source>
        <dbReference type="Proteomes" id="UP000226192"/>
    </source>
</evidence>
<keyword evidence="3" id="KW-1185">Reference proteome</keyword>
<evidence type="ECO:0000313" key="2">
    <source>
        <dbReference type="EMBL" id="PHH59154.1"/>
    </source>
</evidence>
<dbReference type="SUPFAM" id="SSF56973">
    <property type="entry name" value="Aerolisin/ETX pore-forming domain"/>
    <property type="match status" value="1"/>
</dbReference>
<dbReference type="Proteomes" id="UP000226192">
    <property type="component" value="Unassembled WGS sequence"/>
</dbReference>
<dbReference type="OrthoDB" id="4915504at2759"/>
<organism evidence="2 3">
    <name type="scientific">Ophiocordyceps australis</name>
    <dbReference type="NCBI Taxonomy" id="1399860"/>
    <lineage>
        <taxon>Eukaryota</taxon>
        <taxon>Fungi</taxon>
        <taxon>Dikarya</taxon>
        <taxon>Ascomycota</taxon>
        <taxon>Pezizomycotina</taxon>
        <taxon>Sordariomycetes</taxon>
        <taxon>Hypocreomycetidae</taxon>
        <taxon>Hypocreales</taxon>
        <taxon>Ophiocordycipitaceae</taxon>
        <taxon>Ophiocordyceps</taxon>
    </lineage>
</organism>
<proteinExistence type="predicted"/>
<reference evidence="2 3" key="1">
    <citation type="submission" date="2017-06" db="EMBL/GenBank/DDBJ databases">
        <title>Ant-infecting Ophiocordyceps genomes reveal a high diversity of potential behavioral manipulation genes and a possible major role for enterotoxins.</title>
        <authorList>
            <person name="De Bekker C."/>
            <person name="Evans H.C."/>
            <person name="Brachmann A."/>
            <person name="Hughes D.P."/>
        </authorList>
    </citation>
    <scope>NUCLEOTIDE SEQUENCE [LARGE SCALE GENOMIC DNA]</scope>
    <source>
        <strain evidence="2 3">Map64</strain>
    </source>
</reference>
<dbReference type="AlphaFoldDB" id="A0A2C5XWR5"/>
<accession>A0A2C5XWR5</accession>
<keyword evidence="1" id="KW-0732">Signal</keyword>
<name>A0A2C5XWR5_9HYPO</name>